<protein>
    <submittedName>
        <fullName evidence="1">Uncharacterized protein</fullName>
    </submittedName>
</protein>
<dbReference type="EMBL" id="ML170243">
    <property type="protein sequence ID" value="TDL16422.1"/>
    <property type="molecule type" value="Genomic_DNA"/>
</dbReference>
<gene>
    <name evidence="1" type="ORF">BD410DRAFT_844396</name>
</gene>
<evidence type="ECO:0000313" key="2">
    <source>
        <dbReference type="Proteomes" id="UP000294933"/>
    </source>
</evidence>
<dbReference type="Proteomes" id="UP000294933">
    <property type="component" value="Unassembled WGS sequence"/>
</dbReference>
<organism evidence="1 2">
    <name type="scientific">Rickenella mellea</name>
    <dbReference type="NCBI Taxonomy" id="50990"/>
    <lineage>
        <taxon>Eukaryota</taxon>
        <taxon>Fungi</taxon>
        <taxon>Dikarya</taxon>
        <taxon>Basidiomycota</taxon>
        <taxon>Agaricomycotina</taxon>
        <taxon>Agaricomycetes</taxon>
        <taxon>Hymenochaetales</taxon>
        <taxon>Rickenellaceae</taxon>
        <taxon>Rickenella</taxon>
    </lineage>
</organism>
<sequence>MSSQLAPSPPHKSSAKLLLPSPLLPFAHVDMLSLPPIHNPGPRLEDTDWHTVPQTCVSPPIRIAVDLAYEPYPDINYVVPALPGLPTHTHISKINLSVRTRHDLEFHSTTYSLEADTADKIVLFTRQPTVSFHLGSFTHVHEGADFLDYFKKALPKFLTCPVTFYVDISISVRGCLARAVCPSEHTAPIPALGDTFTIPYLTNFVDNIIDHHGGSELVCHFLWHCSDYILLVNIVPKVLLRRYLDNPKAVAGGDIFTKYNGSSDPFEEFDNNKLTRECTHELTCGSTRRSTREFSMSLNLKPTLAWVLQSRRLYLTWI</sequence>
<evidence type="ECO:0000313" key="1">
    <source>
        <dbReference type="EMBL" id="TDL16422.1"/>
    </source>
</evidence>
<keyword evidence="2" id="KW-1185">Reference proteome</keyword>
<dbReference type="VEuPathDB" id="FungiDB:BD410DRAFT_844396"/>
<reference evidence="1 2" key="1">
    <citation type="submission" date="2018-06" db="EMBL/GenBank/DDBJ databases">
        <title>A transcriptomic atlas of mushroom development highlights an independent origin of complex multicellularity.</title>
        <authorList>
            <consortium name="DOE Joint Genome Institute"/>
            <person name="Krizsan K."/>
            <person name="Almasi E."/>
            <person name="Merenyi Z."/>
            <person name="Sahu N."/>
            <person name="Viragh M."/>
            <person name="Koszo T."/>
            <person name="Mondo S."/>
            <person name="Kiss B."/>
            <person name="Balint B."/>
            <person name="Kues U."/>
            <person name="Barry K."/>
            <person name="Hegedus J.C."/>
            <person name="Henrissat B."/>
            <person name="Johnson J."/>
            <person name="Lipzen A."/>
            <person name="Ohm R."/>
            <person name="Nagy I."/>
            <person name="Pangilinan J."/>
            <person name="Yan J."/>
            <person name="Xiong Y."/>
            <person name="Grigoriev I.V."/>
            <person name="Hibbett D.S."/>
            <person name="Nagy L.G."/>
        </authorList>
    </citation>
    <scope>NUCLEOTIDE SEQUENCE [LARGE SCALE GENOMIC DNA]</scope>
    <source>
        <strain evidence="1 2">SZMC22713</strain>
    </source>
</reference>
<name>A0A4Y7PNL0_9AGAM</name>
<dbReference type="AlphaFoldDB" id="A0A4Y7PNL0"/>
<accession>A0A4Y7PNL0</accession>
<proteinExistence type="predicted"/>